<dbReference type="RefSeq" id="WP_349056248.1">
    <property type="nucleotide sequence ID" value="NZ_JBBMEJ010000004.1"/>
</dbReference>
<dbReference type="EMBL" id="JBBMEJ010000004">
    <property type="protein sequence ID" value="MEQ2370335.1"/>
    <property type="molecule type" value="Genomic_DNA"/>
</dbReference>
<name>A0ABV1BCH8_9FIRM</name>
<dbReference type="InterPro" id="IPR007074">
    <property type="entry name" value="LicD/FKTN/FKRP_NTP_transf"/>
</dbReference>
<reference evidence="2 3" key="1">
    <citation type="submission" date="2024-03" db="EMBL/GenBank/DDBJ databases">
        <title>Human intestinal bacterial collection.</title>
        <authorList>
            <person name="Pauvert C."/>
            <person name="Hitch T.C.A."/>
            <person name="Clavel T."/>
        </authorList>
    </citation>
    <scope>NUCLEOTIDE SEQUENCE [LARGE SCALE GENOMIC DNA]</scope>
    <source>
        <strain evidence="2 3">CLA-JM-H16</strain>
    </source>
</reference>
<feature type="domain" description="LicD/FKTN/FKRP nucleotidyltransferase" evidence="1">
    <location>
        <begin position="27"/>
        <end position="256"/>
    </location>
</feature>
<proteinExistence type="predicted"/>
<evidence type="ECO:0000313" key="2">
    <source>
        <dbReference type="EMBL" id="MEQ2370335.1"/>
    </source>
</evidence>
<dbReference type="Proteomes" id="UP001473063">
    <property type="component" value="Unassembled WGS sequence"/>
</dbReference>
<sequence>MALEKNDSLKELHDVEFEMLLQIRKICNAHNLTYYLSGGTFLGAVRHHGFIPWDDDVDIALPREDYQKFIKIVNSELPEGMEFKSYADDVNYHHPVARLMNHKVCVKNNSFSTARIEPAWIDIFPLDGMPENKFLLSIHKIHLLWRKVMIGWANYEDLQDSKPNRPWYEKILMFIAKTLKPGRFMNLQKQYEKLEKTLMKYPASKSKVYMNFNGIYRFNSIMSKSFYYGDAALYEFEGEKFTAPANYDAYLKKIYGDYMKLPPVEKRNTHSTELIRIKEEN</sequence>
<comment type="caution">
    <text evidence="2">The sequence shown here is derived from an EMBL/GenBank/DDBJ whole genome shotgun (WGS) entry which is preliminary data.</text>
</comment>
<organism evidence="2 3">
    <name type="scientific">Blautia aquisgranensis</name>
    <dbReference type="NCBI Taxonomy" id="3133153"/>
    <lineage>
        <taxon>Bacteria</taxon>
        <taxon>Bacillati</taxon>
        <taxon>Bacillota</taxon>
        <taxon>Clostridia</taxon>
        <taxon>Lachnospirales</taxon>
        <taxon>Lachnospiraceae</taxon>
        <taxon>Blautia</taxon>
    </lineage>
</organism>
<evidence type="ECO:0000259" key="1">
    <source>
        <dbReference type="Pfam" id="PF04991"/>
    </source>
</evidence>
<protein>
    <submittedName>
        <fullName evidence="2">LicD family protein</fullName>
    </submittedName>
</protein>
<dbReference type="PANTHER" id="PTHR43404:SF2">
    <property type="entry name" value="LIPOPOLYSACCHARIDE CHOLINEPHOSPHOTRANSFERASE LICD"/>
    <property type="match status" value="1"/>
</dbReference>
<keyword evidence="3" id="KW-1185">Reference proteome</keyword>
<dbReference type="Pfam" id="PF04991">
    <property type="entry name" value="LicD"/>
    <property type="match status" value="1"/>
</dbReference>
<dbReference type="InterPro" id="IPR052942">
    <property type="entry name" value="LPS_cholinephosphotransferase"/>
</dbReference>
<gene>
    <name evidence="2" type="ORF">WMO28_05110</name>
</gene>
<dbReference type="PANTHER" id="PTHR43404">
    <property type="entry name" value="LIPOPOLYSACCHARIDE CHOLINEPHOSPHOTRANSFERASE LICD"/>
    <property type="match status" value="1"/>
</dbReference>
<evidence type="ECO:0000313" key="3">
    <source>
        <dbReference type="Proteomes" id="UP001473063"/>
    </source>
</evidence>
<accession>A0ABV1BCH8</accession>